<evidence type="ECO:0000256" key="4">
    <source>
        <dbReference type="ARBA" id="ARBA00022692"/>
    </source>
</evidence>
<evidence type="ECO:0000256" key="2">
    <source>
        <dbReference type="ARBA" id="ARBA00004236"/>
    </source>
</evidence>
<evidence type="ECO:0000313" key="10">
    <source>
        <dbReference type="EMBL" id="KDB50871.1"/>
    </source>
</evidence>
<keyword evidence="3" id="KW-1003">Cell membrane</keyword>
<dbReference type="Pfam" id="PF10099">
    <property type="entry name" value="RskA_C"/>
    <property type="match status" value="1"/>
</dbReference>
<keyword evidence="6" id="KW-0472">Membrane</keyword>
<keyword evidence="11" id="KW-1185">Reference proteome</keyword>
<dbReference type="InterPro" id="IPR041916">
    <property type="entry name" value="Anti_sigma_zinc_sf"/>
</dbReference>
<dbReference type="Gene3D" id="1.10.10.1320">
    <property type="entry name" value="Anti-sigma factor, zinc-finger domain"/>
    <property type="match status" value="1"/>
</dbReference>
<reference evidence="10 11" key="1">
    <citation type="journal article" date="2014" name="FEMS Microbiol. Ecol.">
        <title>Sphaerotilus natans encrusted with nanoball-shaped Fe(III) oxide minerals formed by nitrate-reducing mixotrophic Fe(II) oxidation.</title>
        <authorList>
            <person name="Park S."/>
            <person name="Kim D.H."/>
            <person name="Lee J.H."/>
            <person name="Hur H.G."/>
        </authorList>
    </citation>
    <scope>NUCLEOTIDE SEQUENCE [LARGE SCALE GENOMIC DNA]</scope>
    <source>
        <strain evidence="10 11">DSM 6575</strain>
    </source>
</reference>
<proteinExistence type="predicted"/>
<comment type="caution">
    <text evidence="10">The sequence shown here is derived from an EMBL/GenBank/DDBJ whole genome shotgun (WGS) entry which is preliminary data.</text>
</comment>
<evidence type="ECO:0000256" key="6">
    <source>
        <dbReference type="ARBA" id="ARBA00023136"/>
    </source>
</evidence>
<organism evidence="10 11">
    <name type="scientific">Sphaerotilus natans subsp. natans DSM 6575</name>
    <dbReference type="NCBI Taxonomy" id="1286631"/>
    <lineage>
        <taxon>Bacteria</taxon>
        <taxon>Pseudomonadati</taxon>
        <taxon>Pseudomonadota</taxon>
        <taxon>Betaproteobacteria</taxon>
        <taxon>Burkholderiales</taxon>
        <taxon>Sphaerotilaceae</taxon>
        <taxon>Sphaerotilus</taxon>
    </lineage>
</organism>
<comment type="subcellular location">
    <subcellularLocation>
        <location evidence="2">Cell membrane</location>
    </subcellularLocation>
    <subcellularLocation>
        <location evidence="1">Membrane</location>
        <topology evidence="1">Single-pass membrane protein</topology>
    </subcellularLocation>
</comment>
<dbReference type="AlphaFoldDB" id="A0A059KHE0"/>
<evidence type="ECO:0000256" key="3">
    <source>
        <dbReference type="ARBA" id="ARBA00022475"/>
    </source>
</evidence>
<sequence>MLNLQTPEDRSAAAGEYVLGTLAPDEREAFERALGGDAALRAEVAHWQDRFLALSARVAPAEPSAGLWRRIEARLSPAAAVRAPAATPPWWPRLGLWQSLSGLALAGCVLLGSGLVPQLMAPPAAQQQQFVAVLQAPQGGGNGWVVEVRVDAAGQGRLRLRPVAPPQAPPPGRTLQFWTKAPGAAGPSSLGLVRTTDAGGVIELPLERLPDLRAEQLFEITLEPEGGSPIDRPTGPILYIGRAVQLEG</sequence>
<dbReference type="STRING" id="34103.SAMN05421778_104214"/>
<evidence type="ECO:0000259" key="9">
    <source>
        <dbReference type="Pfam" id="PF10099"/>
    </source>
</evidence>
<dbReference type="GO" id="GO:0005886">
    <property type="term" value="C:plasma membrane"/>
    <property type="evidence" value="ECO:0007669"/>
    <property type="project" value="UniProtKB-SubCell"/>
</dbReference>
<protein>
    <recommendedName>
        <fullName evidence="8">Regulator of SigK</fullName>
    </recommendedName>
    <alternativeName>
        <fullName evidence="7">Sigma-K anti-sigma factor RskA</fullName>
    </alternativeName>
</protein>
<gene>
    <name evidence="10" type="ORF">X805_35630</name>
</gene>
<dbReference type="EMBL" id="AZRA01000108">
    <property type="protein sequence ID" value="KDB50871.1"/>
    <property type="molecule type" value="Genomic_DNA"/>
</dbReference>
<feature type="domain" description="Anti-sigma K factor RskA C-terminal" evidence="9">
    <location>
        <begin position="109"/>
        <end position="237"/>
    </location>
</feature>
<dbReference type="GO" id="GO:0016989">
    <property type="term" value="F:sigma factor antagonist activity"/>
    <property type="evidence" value="ECO:0007669"/>
    <property type="project" value="TreeGrafter"/>
</dbReference>
<dbReference type="PANTHER" id="PTHR37461">
    <property type="entry name" value="ANTI-SIGMA-K FACTOR RSKA"/>
    <property type="match status" value="1"/>
</dbReference>
<name>A0A059KHE0_9BURK</name>
<keyword evidence="4" id="KW-0812">Transmembrane</keyword>
<evidence type="ECO:0000256" key="8">
    <source>
        <dbReference type="ARBA" id="ARBA00030803"/>
    </source>
</evidence>
<dbReference type="Proteomes" id="UP000026714">
    <property type="component" value="Unassembled WGS sequence"/>
</dbReference>
<dbReference type="InterPro" id="IPR018764">
    <property type="entry name" value="RskA_C"/>
</dbReference>
<dbReference type="RefSeq" id="WP_037484852.1">
    <property type="nucleotide sequence ID" value="NZ_AZRA01000108.1"/>
</dbReference>
<dbReference type="GO" id="GO:0006417">
    <property type="term" value="P:regulation of translation"/>
    <property type="evidence" value="ECO:0007669"/>
    <property type="project" value="TreeGrafter"/>
</dbReference>
<accession>A0A059KHE0</accession>
<dbReference type="InterPro" id="IPR051474">
    <property type="entry name" value="Anti-sigma-K/W_factor"/>
</dbReference>
<dbReference type="eggNOG" id="COG5343">
    <property type="taxonomic scope" value="Bacteria"/>
</dbReference>
<evidence type="ECO:0000256" key="1">
    <source>
        <dbReference type="ARBA" id="ARBA00004167"/>
    </source>
</evidence>
<dbReference type="PATRIC" id="fig|1286631.3.peg.3478"/>
<dbReference type="PANTHER" id="PTHR37461:SF1">
    <property type="entry name" value="ANTI-SIGMA-K FACTOR RSKA"/>
    <property type="match status" value="1"/>
</dbReference>
<evidence type="ECO:0000256" key="5">
    <source>
        <dbReference type="ARBA" id="ARBA00022989"/>
    </source>
</evidence>
<evidence type="ECO:0000313" key="11">
    <source>
        <dbReference type="Proteomes" id="UP000026714"/>
    </source>
</evidence>
<keyword evidence="5" id="KW-1133">Transmembrane helix</keyword>
<evidence type="ECO:0000256" key="7">
    <source>
        <dbReference type="ARBA" id="ARBA00029829"/>
    </source>
</evidence>